<keyword evidence="3" id="KW-1185">Reference proteome</keyword>
<feature type="region of interest" description="Disordered" evidence="1">
    <location>
        <begin position="59"/>
        <end position="85"/>
    </location>
</feature>
<gene>
    <name evidence="2" type="ORF">Esi_0154_0057</name>
</gene>
<dbReference type="EMBL" id="FN649758">
    <property type="protein sequence ID" value="CBJ29610.1"/>
    <property type="molecule type" value="Genomic_DNA"/>
</dbReference>
<dbReference type="InterPro" id="IPR027417">
    <property type="entry name" value="P-loop_NTPase"/>
</dbReference>
<sequence>MRPDRGANGWSRRSGLIRALSCGAVALTCGWAGYSYHAMIQRSSKTNGNGKTLVLRAQEPTADKSGAPAAPVSSGEGATTSRAPWDPQGCQTILFFHIPKTGGESINQLRPGIQWWKSAYDWSSFRITGLELTEQKNHLKSMKPWLKESPSQRHKLIEFHCGDALSFMQAREALETMRHEHAKNDCGFFAFTMVRPPLEWLVSLYDDLCHRRLRGHKDTCPQQDSMTPKQEMLAYPHRDGLVSYLAHGFKGWASPGPVDEGTVEEMLESFGRHLDLVALTSEVPQIRRYLTKRFVAPHGVLTPQVEDALDRGENVFIRGGNTAGAET</sequence>
<dbReference type="InParanoid" id="D7FL74"/>
<protein>
    <submittedName>
        <fullName evidence="2">Uncharacterized protein</fullName>
    </submittedName>
</protein>
<dbReference type="AlphaFoldDB" id="D7FL74"/>
<organism evidence="2 3">
    <name type="scientific">Ectocarpus siliculosus</name>
    <name type="common">Brown alga</name>
    <name type="synonym">Conferva siliculosa</name>
    <dbReference type="NCBI Taxonomy" id="2880"/>
    <lineage>
        <taxon>Eukaryota</taxon>
        <taxon>Sar</taxon>
        <taxon>Stramenopiles</taxon>
        <taxon>Ochrophyta</taxon>
        <taxon>PX clade</taxon>
        <taxon>Phaeophyceae</taxon>
        <taxon>Ectocarpales</taxon>
        <taxon>Ectocarpaceae</taxon>
        <taxon>Ectocarpus</taxon>
    </lineage>
</organism>
<evidence type="ECO:0000313" key="2">
    <source>
        <dbReference type="EMBL" id="CBJ29610.1"/>
    </source>
</evidence>
<reference evidence="2 3" key="1">
    <citation type="journal article" date="2010" name="Nature">
        <title>The Ectocarpus genome and the independent evolution of multicellularity in brown algae.</title>
        <authorList>
            <person name="Cock J.M."/>
            <person name="Sterck L."/>
            <person name="Rouze P."/>
            <person name="Scornet D."/>
            <person name="Allen A.E."/>
            <person name="Amoutzias G."/>
            <person name="Anthouard V."/>
            <person name="Artiguenave F."/>
            <person name="Aury J.M."/>
            <person name="Badger J.H."/>
            <person name="Beszteri B."/>
            <person name="Billiau K."/>
            <person name="Bonnet E."/>
            <person name="Bothwell J.H."/>
            <person name="Bowler C."/>
            <person name="Boyen C."/>
            <person name="Brownlee C."/>
            <person name="Carrano C.J."/>
            <person name="Charrier B."/>
            <person name="Cho G.Y."/>
            <person name="Coelho S.M."/>
            <person name="Collen J."/>
            <person name="Corre E."/>
            <person name="Da Silva C."/>
            <person name="Delage L."/>
            <person name="Delaroque N."/>
            <person name="Dittami S.M."/>
            <person name="Doulbeau S."/>
            <person name="Elias M."/>
            <person name="Farnham G."/>
            <person name="Gachon C.M."/>
            <person name="Gschloessl B."/>
            <person name="Heesch S."/>
            <person name="Jabbari K."/>
            <person name="Jubin C."/>
            <person name="Kawai H."/>
            <person name="Kimura K."/>
            <person name="Kloareg B."/>
            <person name="Kupper F.C."/>
            <person name="Lang D."/>
            <person name="Le Bail A."/>
            <person name="Leblanc C."/>
            <person name="Lerouge P."/>
            <person name="Lohr M."/>
            <person name="Lopez P.J."/>
            <person name="Martens C."/>
            <person name="Maumus F."/>
            <person name="Michel G."/>
            <person name="Miranda-Saavedra D."/>
            <person name="Morales J."/>
            <person name="Moreau H."/>
            <person name="Motomura T."/>
            <person name="Nagasato C."/>
            <person name="Napoli C.A."/>
            <person name="Nelson D.R."/>
            <person name="Nyvall-Collen P."/>
            <person name="Peters A.F."/>
            <person name="Pommier C."/>
            <person name="Potin P."/>
            <person name="Poulain J."/>
            <person name="Quesneville H."/>
            <person name="Read B."/>
            <person name="Rensing S.A."/>
            <person name="Ritter A."/>
            <person name="Rousvoal S."/>
            <person name="Samanta M."/>
            <person name="Samson G."/>
            <person name="Schroeder D.C."/>
            <person name="Segurens B."/>
            <person name="Strittmatter M."/>
            <person name="Tonon T."/>
            <person name="Tregear J.W."/>
            <person name="Valentin K."/>
            <person name="von Dassow P."/>
            <person name="Yamagishi T."/>
            <person name="Van de Peer Y."/>
            <person name="Wincker P."/>
        </authorList>
    </citation>
    <scope>NUCLEOTIDE SEQUENCE [LARGE SCALE GENOMIC DNA]</scope>
    <source>
        <strain evidence="3">Ec32 / CCAP1310/4</strain>
    </source>
</reference>
<evidence type="ECO:0000256" key="1">
    <source>
        <dbReference type="SAM" id="MobiDB-lite"/>
    </source>
</evidence>
<proteinExistence type="predicted"/>
<dbReference type="EMBL" id="FN648095">
    <property type="protein sequence ID" value="CBJ29610.1"/>
    <property type="molecule type" value="Genomic_DNA"/>
</dbReference>
<dbReference type="Gene3D" id="3.40.50.300">
    <property type="entry name" value="P-loop containing nucleotide triphosphate hydrolases"/>
    <property type="match status" value="1"/>
</dbReference>
<name>D7FL74_ECTSI</name>
<accession>D7FL74</accession>
<evidence type="ECO:0000313" key="3">
    <source>
        <dbReference type="Proteomes" id="UP000002630"/>
    </source>
</evidence>
<dbReference type="Proteomes" id="UP000002630">
    <property type="component" value="Linkage Group LG33"/>
</dbReference>